<dbReference type="InterPro" id="IPR001279">
    <property type="entry name" value="Metallo-B-lactamas"/>
</dbReference>
<dbReference type="Pfam" id="PF00753">
    <property type="entry name" value="Lactamase_B"/>
    <property type="match status" value="1"/>
</dbReference>
<dbReference type="CDD" id="cd07731">
    <property type="entry name" value="ComA-like_MBL-fold"/>
    <property type="match status" value="1"/>
</dbReference>
<dbReference type="EMBL" id="MHLH01000012">
    <property type="protein sequence ID" value="OGZ04018.1"/>
    <property type="molecule type" value="Genomic_DNA"/>
</dbReference>
<proteinExistence type="predicted"/>
<dbReference type="SUPFAM" id="SSF56281">
    <property type="entry name" value="Metallo-hydrolase/oxidoreductase"/>
    <property type="match status" value="1"/>
</dbReference>
<gene>
    <name evidence="3" type="ORF">A2648_00245</name>
</gene>
<dbReference type="Gene3D" id="3.60.15.10">
    <property type="entry name" value="Ribonuclease Z/Hydroxyacylglutathione hydrolase-like"/>
    <property type="match status" value="1"/>
</dbReference>
<organism evidence="3 4">
    <name type="scientific">Candidatus Lloydbacteria bacterium RIFCSPHIGHO2_01_FULL_41_20</name>
    <dbReference type="NCBI Taxonomy" id="1798657"/>
    <lineage>
        <taxon>Bacteria</taxon>
        <taxon>Candidatus Lloydiibacteriota</taxon>
    </lineage>
</organism>
<feature type="domain" description="Metallo-beta-lactamase" evidence="2">
    <location>
        <begin position="48"/>
        <end position="246"/>
    </location>
</feature>
<accession>A0A1G2CUA1</accession>
<evidence type="ECO:0000259" key="2">
    <source>
        <dbReference type="SMART" id="SM00849"/>
    </source>
</evidence>
<keyword evidence="1" id="KW-0472">Membrane</keyword>
<dbReference type="PANTHER" id="PTHR30619:SF1">
    <property type="entry name" value="RECOMBINATION PROTEIN 2"/>
    <property type="match status" value="1"/>
</dbReference>
<dbReference type="SMART" id="SM00849">
    <property type="entry name" value="Lactamase_B"/>
    <property type="match status" value="1"/>
</dbReference>
<sequence length="289" mass="31599">MNIIPHIKENGRKYILGILFLTACFVWYSMLLEALRTKLTVAFLDIGQGDSIFIEAPNGNQILIDGGSGASVLRKLSNVMPYYDRSIDVVIATHPDKDHVGGLVDVLNRFSVSYFVEPGVLGTTDVFKSLEKSVESHNVKKVIARRGGNIDLGDGVVLNILFPDHDVSRVKDTNDGSIVARLSYRATSAMLTGDAPQSVEARLVALFGKKLESNILKLGHHGSRTSSSAAFLGYVNPAYAIISAGLNNSYGHPHKEVTDLLEKFKIPTLKTYEDGTIIFKSDGDNIEKY</sequence>
<keyword evidence="1" id="KW-1133">Transmembrane helix</keyword>
<evidence type="ECO:0000313" key="4">
    <source>
        <dbReference type="Proteomes" id="UP000178841"/>
    </source>
</evidence>
<dbReference type="InterPro" id="IPR036866">
    <property type="entry name" value="RibonucZ/Hydroxyglut_hydro"/>
</dbReference>
<dbReference type="InterPro" id="IPR052159">
    <property type="entry name" value="Competence_DNA_uptake"/>
</dbReference>
<comment type="caution">
    <text evidence="3">The sequence shown here is derived from an EMBL/GenBank/DDBJ whole genome shotgun (WGS) entry which is preliminary data.</text>
</comment>
<keyword evidence="1" id="KW-0812">Transmembrane</keyword>
<reference evidence="3 4" key="1">
    <citation type="journal article" date="2016" name="Nat. Commun.">
        <title>Thousands of microbial genomes shed light on interconnected biogeochemical processes in an aquifer system.</title>
        <authorList>
            <person name="Anantharaman K."/>
            <person name="Brown C.T."/>
            <person name="Hug L.A."/>
            <person name="Sharon I."/>
            <person name="Castelle C.J."/>
            <person name="Probst A.J."/>
            <person name="Thomas B.C."/>
            <person name="Singh A."/>
            <person name="Wilkins M.J."/>
            <person name="Karaoz U."/>
            <person name="Brodie E.L."/>
            <person name="Williams K.H."/>
            <person name="Hubbard S.S."/>
            <person name="Banfield J.F."/>
        </authorList>
    </citation>
    <scope>NUCLEOTIDE SEQUENCE [LARGE SCALE GENOMIC DNA]</scope>
</reference>
<name>A0A1G2CUA1_9BACT</name>
<protein>
    <recommendedName>
        <fullName evidence="2">Metallo-beta-lactamase domain-containing protein</fullName>
    </recommendedName>
</protein>
<dbReference type="AlphaFoldDB" id="A0A1G2CUA1"/>
<dbReference type="PANTHER" id="PTHR30619">
    <property type="entry name" value="DNA INTERNALIZATION/COMPETENCE PROTEIN COMEC/REC2"/>
    <property type="match status" value="1"/>
</dbReference>
<evidence type="ECO:0000313" key="3">
    <source>
        <dbReference type="EMBL" id="OGZ04018.1"/>
    </source>
</evidence>
<feature type="transmembrane region" description="Helical" evidence="1">
    <location>
        <begin position="12"/>
        <end position="30"/>
    </location>
</feature>
<evidence type="ECO:0000256" key="1">
    <source>
        <dbReference type="SAM" id="Phobius"/>
    </source>
</evidence>
<dbReference type="InterPro" id="IPR035681">
    <property type="entry name" value="ComA-like_MBL"/>
</dbReference>
<dbReference type="STRING" id="1798657.A2648_00245"/>
<dbReference type="Proteomes" id="UP000178841">
    <property type="component" value="Unassembled WGS sequence"/>
</dbReference>